<proteinExistence type="predicted"/>
<evidence type="ECO:0000313" key="2">
    <source>
        <dbReference type="EMBL" id="BDT04335.1"/>
    </source>
</evidence>
<dbReference type="EMBL" id="AP026933">
    <property type="protein sequence ID" value="BDT04380.1"/>
    <property type="molecule type" value="Genomic_DNA"/>
</dbReference>
<keyword evidence="4" id="KW-1185">Reference proteome</keyword>
<evidence type="ECO:0000313" key="3">
    <source>
        <dbReference type="EMBL" id="BDT04380.1"/>
    </source>
</evidence>
<gene>
    <name evidence="1" type="ORF">SHM_19610</name>
    <name evidence="2" type="ORF">SHM_19810</name>
    <name evidence="3" type="ORF">SHM_20260</name>
</gene>
<dbReference type="RefSeq" id="WP_281748155.1">
    <property type="nucleotide sequence ID" value="NZ_AP026933.1"/>
</dbReference>
<protein>
    <submittedName>
        <fullName evidence="1">Uncharacterized protein</fullName>
    </submittedName>
</protein>
<accession>A0ABN6T5E5</accession>
<dbReference type="EMBL" id="AP026933">
    <property type="protein sequence ID" value="BDT04335.1"/>
    <property type="molecule type" value="Genomic_DNA"/>
</dbReference>
<dbReference type="Proteomes" id="UP001163387">
    <property type="component" value="Chromosome"/>
</dbReference>
<reference evidence="1 4" key="1">
    <citation type="journal article" date="2022" name="Front. Microbiol.">
        <title>Male-killing mechanisms vary between Spiroplasma species.</title>
        <authorList>
            <person name="Arai H."/>
            <person name="Inoue M."/>
            <person name="Kageyama D."/>
        </authorList>
    </citation>
    <scope>NUCLEOTIDE SEQUENCE [LARGE SCALE GENOMIC DNA]</scope>
    <source>
        <strain evidence="1">SHm</strain>
        <strain evidence="4">sHm</strain>
    </source>
</reference>
<dbReference type="EMBL" id="AP026933">
    <property type="protein sequence ID" value="BDT04315.1"/>
    <property type="molecule type" value="Genomic_DNA"/>
</dbReference>
<sequence>MANGREVIITNNLNNPSIKSLLLIDEFSNKIGDALLIIDLEKRRYFRKYIYWRKIS</sequence>
<evidence type="ECO:0000313" key="1">
    <source>
        <dbReference type="EMBL" id="BDT04315.1"/>
    </source>
</evidence>
<organism evidence="1 4">
    <name type="scientific">Spiroplasma ixodetis</name>
    <dbReference type="NCBI Taxonomy" id="2141"/>
    <lineage>
        <taxon>Bacteria</taxon>
        <taxon>Bacillati</taxon>
        <taxon>Mycoplasmatota</taxon>
        <taxon>Mollicutes</taxon>
        <taxon>Entomoplasmatales</taxon>
        <taxon>Spiroplasmataceae</taxon>
        <taxon>Spiroplasma</taxon>
    </lineage>
</organism>
<name>A0ABN6T5E5_9MOLU</name>
<evidence type="ECO:0000313" key="4">
    <source>
        <dbReference type="Proteomes" id="UP001163387"/>
    </source>
</evidence>